<sequence length="127" mass="14144">MIKGKGRQIGYQMQRGEGGEKNTSKGIFVGREKFVRRRQGRKLGVINYFFSNSLSFLPPSFSFSLCILSSPPSFLPLSPSPSFSLPLMSLPVFILVLIVIILVGVNLFLAYSTNMTDNFVLFTQTVL</sequence>
<keyword evidence="1" id="KW-0812">Transmembrane</keyword>
<dbReference type="AlphaFoldDB" id="A0A8D9B805"/>
<name>A0A8D9B805_9HEMI</name>
<dbReference type="EMBL" id="HBUF01608770">
    <property type="protein sequence ID" value="CAG6778255.1"/>
    <property type="molecule type" value="Transcribed_RNA"/>
</dbReference>
<keyword evidence="1" id="KW-0472">Membrane</keyword>
<feature type="transmembrane region" description="Helical" evidence="1">
    <location>
        <begin position="90"/>
        <end position="111"/>
    </location>
</feature>
<keyword evidence="1" id="KW-1133">Transmembrane helix</keyword>
<organism evidence="2">
    <name type="scientific">Cacopsylla melanoneura</name>
    <dbReference type="NCBI Taxonomy" id="428564"/>
    <lineage>
        <taxon>Eukaryota</taxon>
        <taxon>Metazoa</taxon>
        <taxon>Ecdysozoa</taxon>
        <taxon>Arthropoda</taxon>
        <taxon>Hexapoda</taxon>
        <taxon>Insecta</taxon>
        <taxon>Pterygota</taxon>
        <taxon>Neoptera</taxon>
        <taxon>Paraneoptera</taxon>
        <taxon>Hemiptera</taxon>
        <taxon>Sternorrhyncha</taxon>
        <taxon>Psylloidea</taxon>
        <taxon>Psyllidae</taxon>
        <taxon>Psyllinae</taxon>
        <taxon>Cacopsylla</taxon>
    </lineage>
</organism>
<feature type="transmembrane region" description="Helical" evidence="1">
    <location>
        <begin position="45"/>
        <end position="70"/>
    </location>
</feature>
<protein>
    <recommendedName>
        <fullName evidence="3">Transmembrane protein</fullName>
    </recommendedName>
</protein>
<reference evidence="2" key="1">
    <citation type="submission" date="2021-05" db="EMBL/GenBank/DDBJ databases">
        <authorList>
            <person name="Alioto T."/>
            <person name="Alioto T."/>
            <person name="Gomez Garrido J."/>
        </authorList>
    </citation>
    <scope>NUCLEOTIDE SEQUENCE</scope>
</reference>
<evidence type="ECO:0000256" key="1">
    <source>
        <dbReference type="SAM" id="Phobius"/>
    </source>
</evidence>
<proteinExistence type="predicted"/>
<evidence type="ECO:0008006" key="3">
    <source>
        <dbReference type="Google" id="ProtNLM"/>
    </source>
</evidence>
<evidence type="ECO:0000313" key="2">
    <source>
        <dbReference type="EMBL" id="CAG6778255.1"/>
    </source>
</evidence>
<accession>A0A8D9B805</accession>